<keyword evidence="2" id="KW-1185">Reference proteome</keyword>
<sequence>MGAVGYGEVELAPVYDPTVATLSKNLDEFSAGRFFCLPGTSDTAAIVNITSHVGHLPFQVRNEMPLVRCSLLNELVMSANNNKQVTQLPTRVSLSLRLATVKQRVVGPEDGTPNGVTGCVNLETCTRLLGRPYVLDDNYVALSQDTQGSGTTVVPISIQGLRCHWAVPFLSLKFIHIRKHHILSFIGLENWCMRALYTLGCKDSLAGENAKDF</sequence>
<dbReference type="Proteomes" id="UP000821866">
    <property type="component" value="Chromosome 9"/>
</dbReference>
<evidence type="ECO:0000313" key="1">
    <source>
        <dbReference type="EMBL" id="KAH8010168.1"/>
    </source>
</evidence>
<proteinExistence type="predicted"/>
<gene>
    <name evidence="1" type="ORF">HPB51_025603</name>
</gene>
<reference evidence="1" key="1">
    <citation type="journal article" date="2020" name="Cell">
        <title>Large-Scale Comparative Analyses of Tick Genomes Elucidate Their Genetic Diversity and Vector Capacities.</title>
        <authorList>
            <consortium name="Tick Genome and Microbiome Consortium (TIGMIC)"/>
            <person name="Jia N."/>
            <person name="Wang J."/>
            <person name="Shi W."/>
            <person name="Du L."/>
            <person name="Sun Y."/>
            <person name="Zhan W."/>
            <person name="Jiang J.F."/>
            <person name="Wang Q."/>
            <person name="Zhang B."/>
            <person name="Ji P."/>
            <person name="Bell-Sakyi L."/>
            <person name="Cui X.M."/>
            <person name="Yuan T.T."/>
            <person name="Jiang B.G."/>
            <person name="Yang W.F."/>
            <person name="Lam T.T."/>
            <person name="Chang Q.C."/>
            <person name="Ding S.J."/>
            <person name="Wang X.J."/>
            <person name="Zhu J.G."/>
            <person name="Ruan X.D."/>
            <person name="Zhao L."/>
            <person name="Wei J.T."/>
            <person name="Ye R.Z."/>
            <person name="Que T.C."/>
            <person name="Du C.H."/>
            <person name="Zhou Y.H."/>
            <person name="Cheng J.X."/>
            <person name="Dai P.F."/>
            <person name="Guo W.B."/>
            <person name="Han X.H."/>
            <person name="Huang E.J."/>
            <person name="Li L.F."/>
            <person name="Wei W."/>
            <person name="Gao Y.C."/>
            <person name="Liu J.Z."/>
            <person name="Shao H.Z."/>
            <person name="Wang X."/>
            <person name="Wang C.C."/>
            <person name="Yang T.C."/>
            <person name="Huo Q.B."/>
            <person name="Li W."/>
            <person name="Chen H.Y."/>
            <person name="Chen S.E."/>
            <person name="Zhou L.G."/>
            <person name="Ni X.B."/>
            <person name="Tian J.H."/>
            <person name="Sheng Y."/>
            <person name="Liu T."/>
            <person name="Pan Y.S."/>
            <person name="Xia L.Y."/>
            <person name="Li J."/>
            <person name="Zhao F."/>
            <person name="Cao W.C."/>
        </authorList>
    </citation>
    <scope>NUCLEOTIDE SEQUENCE</scope>
    <source>
        <strain evidence="1">Rmic-2018</strain>
    </source>
</reference>
<organism evidence="1 2">
    <name type="scientific">Rhipicephalus microplus</name>
    <name type="common">Cattle tick</name>
    <name type="synonym">Boophilus microplus</name>
    <dbReference type="NCBI Taxonomy" id="6941"/>
    <lineage>
        <taxon>Eukaryota</taxon>
        <taxon>Metazoa</taxon>
        <taxon>Ecdysozoa</taxon>
        <taxon>Arthropoda</taxon>
        <taxon>Chelicerata</taxon>
        <taxon>Arachnida</taxon>
        <taxon>Acari</taxon>
        <taxon>Parasitiformes</taxon>
        <taxon>Ixodida</taxon>
        <taxon>Ixodoidea</taxon>
        <taxon>Ixodidae</taxon>
        <taxon>Rhipicephalinae</taxon>
        <taxon>Rhipicephalus</taxon>
        <taxon>Boophilus</taxon>
    </lineage>
</organism>
<accession>A0A9J6D818</accession>
<name>A0A9J6D818_RHIMP</name>
<comment type="caution">
    <text evidence="1">The sequence shown here is derived from an EMBL/GenBank/DDBJ whole genome shotgun (WGS) entry which is preliminary data.</text>
</comment>
<dbReference type="EMBL" id="JABSTU010000011">
    <property type="protein sequence ID" value="KAH8010168.1"/>
    <property type="molecule type" value="Genomic_DNA"/>
</dbReference>
<dbReference type="AlphaFoldDB" id="A0A9J6D818"/>
<reference evidence="1" key="2">
    <citation type="submission" date="2021-09" db="EMBL/GenBank/DDBJ databases">
        <authorList>
            <person name="Jia N."/>
            <person name="Wang J."/>
            <person name="Shi W."/>
            <person name="Du L."/>
            <person name="Sun Y."/>
            <person name="Zhan W."/>
            <person name="Jiang J."/>
            <person name="Wang Q."/>
            <person name="Zhang B."/>
            <person name="Ji P."/>
            <person name="Sakyi L.B."/>
            <person name="Cui X."/>
            <person name="Yuan T."/>
            <person name="Jiang B."/>
            <person name="Yang W."/>
            <person name="Lam T.T.-Y."/>
            <person name="Chang Q."/>
            <person name="Ding S."/>
            <person name="Wang X."/>
            <person name="Zhu J."/>
            <person name="Ruan X."/>
            <person name="Zhao L."/>
            <person name="Wei J."/>
            <person name="Que T."/>
            <person name="Du C."/>
            <person name="Cheng J."/>
            <person name="Dai P."/>
            <person name="Han X."/>
            <person name="Huang E."/>
            <person name="Gao Y."/>
            <person name="Liu J."/>
            <person name="Shao H."/>
            <person name="Ye R."/>
            <person name="Li L."/>
            <person name="Wei W."/>
            <person name="Wang X."/>
            <person name="Wang C."/>
            <person name="Huo Q."/>
            <person name="Li W."/>
            <person name="Guo W."/>
            <person name="Chen H."/>
            <person name="Chen S."/>
            <person name="Zhou L."/>
            <person name="Zhou L."/>
            <person name="Ni X."/>
            <person name="Tian J."/>
            <person name="Zhou Y."/>
            <person name="Sheng Y."/>
            <person name="Liu T."/>
            <person name="Pan Y."/>
            <person name="Xia L."/>
            <person name="Li J."/>
            <person name="Zhao F."/>
            <person name="Cao W."/>
        </authorList>
    </citation>
    <scope>NUCLEOTIDE SEQUENCE</scope>
    <source>
        <strain evidence="1">Rmic-2018</strain>
        <tissue evidence="1">Larvae</tissue>
    </source>
</reference>
<protein>
    <submittedName>
        <fullName evidence="1">Uncharacterized protein</fullName>
    </submittedName>
</protein>
<evidence type="ECO:0000313" key="2">
    <source>
        <dbReference type="Proteomes" id="UP000821866"/>
    </source>
</evidence>